<dbReference type="InterPro" id="IPR001638">
    <property type="entry name" value="Solute-binding_3/MltF_N"/>
</dbReference>
<dbReference type="EMBL" id="AZMM01008788">
    <property type="protein sequence ID" value="ETJ36971.1"/>
    <property type="molecule type" value="Genomic_DNA"/>
</dbReference>
<feature type="compositionally biased region" description="Polar residues" evidence="2">
    <location>
        <begin position="26"/>
        <end position="37"/>
    </location>
</feature>
<dbReference type="SUPFAM" id="SSF53850">
    <property type="entry name" value="Periplasmic binding protein-like II"/>
    <property type="match status" value="1"/>
</dbReference>
<dbReference type="GO" id="GO:0016020">
    <property type="term" value="C:membrane"/>
    <property type="evidence" value="ECO:0007669"/>
    <property type="project" value="InterPro"/>
</dbReference>
<evidence type="ECO:0000256" key="2">
    <source>
        <dbReference type="SAM" id="MobiDB-lite"/>
    </source>
</evidence>
<dbReference type="GO" id="GO:0015276">
    <property type="term" value="F:ligand-gated monoatomic ion channel activity"/>
    <property type="evidence" value="ECO:0007669"/>
    <property type="project" value="InterPro"/>
</dbReference>
<keyword evidence="1" id="KW-0732">Signal</keyword>
<evidence type="ECO:0000259" key="4">
    <source>
        <dbReference type="SMART" id="SM00079"/>
    </source>
</evidence>
<name>W1Y3J5_9ZZZZ</name>
<dbReference type="InterPro" id="IPR001320">
    <property type="entry name" value="Iontro_rcpt_C"/>
</dbReference>
<dbReference type="PANTHER" id="PTHR35936:SF38">
    <property type="entry name" value="GLUTAMINE-BINDING PERIPLASMIC PROTEIN"/>
    <property type="match status" value="1"/>
</dbReference>
<organism evidence="5">
    <name type="scientific">human gut metagenome</name>
    <dbReference type="NCBI Taxonomy" id="408170"/>
    <lineage>
        <taxon>unclassified sequences</taxon>
        <taxon>metagenomes</taxon>
        <taxon>organismal metagenomes</taxon>
    </lineage>
</organism>
<evidence type="ECO:0000256" key="1">
    <source>
        <dbReference type="ARBA" id="ARBA00022729"/>
    </source>
</evidence>
<gene>
    <name evidence="5" type="ORF">Q604_UNBC08788G0004</name>
</gene>
<protein>
    <submittedName>
        <fullName evidence="5">ABC-type transporter, periplasmic subunit family 3</fullName>
    </submittedName>
</protein>
<evidence type="ECO:0000259" key="3">
    <source>
        <dbReference type="SMART" id="SM00062"/>
    </source>
</evidence>
<proteinExistence type="predicted"/>
<dbReference type="Gene3D" id="3.40.190.10">
    <property type="entry name" value="Periplasmic binding protein-like II"/>
    <property type="match status" value="2"/>
</dbReference>
<feature type="domain" description="Ionotropic glutamate receptor C-terminal" evidence="4">
    <location>
        <begin position="61"/>
        <end position="286"/>
    </location>
</feature>
<accession>W1Y3J5</accession>
<dbReference type="AlphaFoldDB" id="W1Y3J5"/>
<feature type="domain" description="Solute-binding protein family 3/N-terminal" evidence="3">
    <location>
        <begin position="61"/>
        <end position="286"/>
    </location>
</feature>
<dbReference type="SMART" id="SM00079">
    <property type="entry name" value="PBPe"/>
    <property type="match status" value="1"/>
</dbReference>
<dbReference type="Pfam" id="PF00497">
    <property type="entry name" value="SBP_bac_3"/>
    <property type="match status" value="1"/>
</dbReference>
<dbReference type="PANTHER" id="PTHR35936">
    <property type="entry name" value="MEMBRANE-BOUND LYTIC MUREIN TRANSGLYCOSYLASE F"/>
    <property type="match status" value="1"/>
</dbReference>
<feature type="region of interest" description="Disordered" evidence="2">
    <location>
        <begin position="26"/>
        <end position="52"/>
    </location>
</feature>
<dbReference type="PROSITE" id="PS51257">
    <property type="entry name" value="PROKAR_LIPOPROTEIN"/>
    <property type="match status" value="1"/>
</dbReference>
<sequence>MKNSLLKKLLAISTTAMMFFAVGCGTSSSTSATPSKDTGSSSTESSSGNTGSIEGSLKDVTIKIGTSGLFGPFSYYDSDGKTLIGYDLDLINELQKILGFKIDGDSVKAMDYSALTTSVAEGKLDVAAAALCATDERKQVMNFSDIYCDSGLSVMINKDSSTGITGVESLKGKTIAVEKGTASHAYAQKNLPDSKIEVHDTITTAYESLEQGKVDAVIQDGPGCTFYIKTTSGTKLEVVGNEFNQGQTPYAIAFNKNFKYLDQFNSALKQLKDNGTLDKLYDKWCK</sequence>
<comment type="caution">
    <text evidence="5">The sequence shown here is derived from an EMBL/GenBank/DDBJ whole genome shotgun (WGS) entry which is preliminary data.</text>
</comment>
<dbReference type="SMART" id="SM00062">
    <property type="entry name" value="PBPb"/>
    <property type="match status" value="1"/>
</dbReference>
<feature type="compositionally biased region" description="Low complexity" evidence="2">
    <location>
        <begin position="38"/>
        <end position="52"/>
    </location>
</feature>
<evidence type="ECO:0000313" key="5">
    <source>
        <dbReference type="EMBL" id="ETJ36971.1"/>
    </source>
</evidence>
<reference evidence="5" key="1">
    <citation type="submission" date="2013-12" db="EMBL/GenBank/DDBJ databases">
        <title>A Varibaculum cambriense genome reconstructed from a premature infant gut community with otherwise low bacterial novelty that shifts toward anaerobic metabolism during the third week of life.</title>
        <authorList>
            <person name="Brown C.T."/>
            <person name="Sharon I."/>
            <person name="Thomas B.C."/>
            <person name="Castelle C.J."/>
            <person name="Morowitz M.J."/>
            <person name="Banfield J.F."/>
        </authorList>
    </citation>
    <scope>NUCLEOTIDE SEQUENCE</scope>
</reference>